<evidence type="ECO:0000313" key="2">
    <source>
        <dbReference type="EMBL" id="KPJ19110.1"/>
    </source>
</evidence>
<dbReference type="InParanoid" id="A0A194RP74"/>
<reference evidence="2 3" key="1">
    <citation type="journal article" date="2015" name="Nat. Commun.">
        <title>Outbred genome sequencing and CRISPR/Cas9 gene editing in butterflies.</title>
        <authorList>
            <person name="Li X."/>
            <person name="Fan D."/>
            <person name="Zhang W."/>
            <person name="Liu G."/>
            <person name="Zhang L."/>
            <person name="Zhao L."/>
            <person name="Fang X."/>
            <person name="Chen L."/>
            <person name="Dong Y."/>
            <person name="Chen Y."/>
            <person name="Ding Y."/>
            <person name="Zhao R."/>
            <person name="Feng M."/>
            <person name="Zhu Y."/>
            <person name="Feng Y."/>
            <person name="Jiang X."/>
            <person name="Zhu D."/>
            <person name="Xiang H."/>
            <person name="Feng X."/>
            <person name="Li S."/>
            <person name="Wang J."/>
            <person name="Zhang G."/>
            <person name="Kronforst M.R."/>
            <person name="Wang W."/>
        </authorList>
    </citation>
    <scope>NUCLEOTIDE SEQUENCE [LARGE SCALE GENOMIC DNA]</scope>
    <source>
        <strain evidence="2">Ya'a_city_454_Pm</strain>
        <tissue evidence="2">Whole body</tissue>
    </source>
</reference>
<organism evidence="2 3">
    <name type="scientific">Papilio machaon</name>
    <name type="common">Old World swallowtail butterfly</name>
    <dbReference type="NCBI Taxonomy" id="76193"/>
    <lineage>
        <taxon>Eukaryota</taxon>
        <taxon>Metazoa</taxon>
        <taxon>Ecdysozoa</taxon>
        <taxon>Arthropoda</taxon>
        <taxon>Hexapoda</taxon>
        <taxon>Insecta</taxon>
        <taxon>Pterygota</taxon>
        <taxon>Neoptera</taxon>
        <taxon>Endopterygota</taxon>
        <taxon>Lepidoptera</taxon>
        <taxon>Glossata</taxon>
        <taxon>Ditrysia</taxon>
        <taxon>Papilionoidea</taxon>
        <taxon>Papilionidae</taxon>
        <taxon>Papilioninae</taxon>
        <taxon>Papilio</taxon>
    </lineage>
</organism>
<feature type="compositionally biased region" description="Basic and acidic residues" evidence="1">
    <location>
        <begin position="14"/>
        <end position="29"/>
    </location>
</feature>
<name>A0A194RP74_PAPMA</name>
<dbReference type="EMBL" id="KQ459984">
    <property type="protein sequence ID" value="KPJ19110.1"/>
    <property type="molecule type" value="Genomic_DNA"/>
</dbReference>
<dbReference type="Proteomes" id="UP000053240">
    <property type="component" value="Unassembled WGS sequence"/>
</dbReference>
<evidence type="ECO:0000256" key="1">
    <source>
        <dbReference type="SAM" id="MobiDB-lite"/>
    </source>
</evidence>
<accession>A0A194RP74</accession>
<feature type="compositionally biased region" description="Basic and acidic residues" evidence="1">
    <location>
        <begin position="37"/>
        <end position="49"/>
    </location>
</feature>
<proteinExistence type="predicted"/>
<protein>
    <submittedName>
        <fullName evidence="2">Uncharacterized protein</fullName>
    </submittedName>
</protein>
<keyword evidence="3" id="KW-1185">Reference proteome</keyword>
<sequence length="71" mass="7942">MGRSHLSGQRRHMGKESLRMEATEGDQERSASSVQVDRQHNSHCEKWWDAEGGGPRTMEDIGKGLYQAVGT</sequence>
<evidence type="ECO:0000313" key="3">
    <source>
        <dbReference type="Proteomes" id="UP000053240"/>
    </source>
</evidence>
<dbReference type="AlphaFoldDB" id="A0A194RP74"/>
<feature type="region of interest" description="Disordered" evidence="1">
    <location>
        <begin position="1"/>
        <end position="71"/>
    </location>
</feature>
<gene>
    <name evidence="2" type="ORF">RR48_12621</name>
</gene>